<dbReference type="InterPro" id="IPR010496">
    <property type="entry name" value="AL/BT2_dom"/>
</dbReference>
<proteinExistence type="predicted"/>
<dbReference type="Gene3D" id="2.60.120.560">
    <property type="entry name" value="Exo-inulinase, domain 1"/>
    <property type="match status" value="1"/>
</dbReference>
<feature type="chain" id="PRO_5043391844" evidence="1">
    <location>
        <begin position="32"/>
        <end position="208"/>
    </location>
</feature>
<organism evidence="3">
    <name type="scientific">Singulisphaera sp. Ch08</name>
    <dbReference type="NCBI Taxonomy" id="3120278"/>
    <lineage>
        <taxon>Bacteria</taxon>
        <taxon>Pseudomonadati</taxon>
        <taxon>Planctomycetota</taxon>
        <taxon>Planctomycetia</taxon>
        <taxon>Isosphaerales</taxon>
        <taxon>Isosphaeraceae</taxon>
        <taxon>Singulisphaera</taxon>
    </lineage>
</organism>
<name>A0AAU7CP81_9BACT</name>
<dbReference type="PROSITE" id="PS51257">
    <property type="entry name" value="PROKAR_LIPOPROTEIN"/>
    <property type="match status" value="1"/>
</dbReference>
<sequence length="208" mass="23449">MKIAQHKRSVVQTIVAIAASCLLGVPNVSLGANKAEEGFVSLFDGKTLDGWQLMNGAKFVVEDGVIKHNEGNGWLRSDKEYADFILRLEFRFMKPKQDGGVFLRAGMEGKNWPDRKYEVQVENTRRMATIFNAKNDLNVELTQKALKPVGEWNEYEIKIVGPRIEVRLNGELVSTSSSADMLKRGYLGFQGENGAHEYRNLRLKDLSK</sequence>
<dbReference type="RefSeq" id="WP_406700209.1">
    <property type="nucleotide sequence ID" value="NZ_CP155447.1"/>
</dbReference>
<reference evidence="3" key="1">
    <citation type="submission" date="2024-05" db="EMBL/GenBank/DDBJ databases">
        <title>Planctomycetes of the genus Singulisphaera possess chitinolytic capabilities.</title>
        <authorList>
            <person name="Ivanova A."/>
        </authorList>
    </citation>
    <scope>NUCLEOTIDE SEQUENCE</scope>
    <source>
        <strain evidence="3">Ch08T</strain>
    </source>
</reference>
<evidence type="ECO:0000259" key="2">
    <source>
        <dbReference type="Pfam" id="PF06439"/>
    </source>
</evidence>
<gene>
    <name evidence="3" type="ORF">V5E97_15400</name>
</gene>
<dbReference type="GO" id="GO:0016787">
    <property type="term" value="F:hydrolase activity"/>
    <property type="evidence" value="ECO:0007669"/>
    <property type="project" value="InterPro"/>
</dbReference>
<dbReference type="AlphaFoldDB" id="A0AAU7CP81"/>
<protein>
    <submittedName>
        <fullName evidence="3">DUF1080 domain-containing protein</fullName>
    </submittedName>
</protein>
<dbReference type="Pfam" id="PF06439">
    <property type="entry name" value="3keto-disac_hyd"/>
    <property type="match status" value="1"/>
</dbReference>
<dbReference type="EMBL" id="CP155447">
    <property type="protein sequence ID" value="XBH07372.1"/>
    <property type="molecule type" value="Genomic_DNA"/>
</dbReference>
<feature type="domain" description="3-keto-alpha-glucoside-1,2-lyase/3-keto-2-hydroxy-glucal hydratase" evidence="2">
    <location>
        <begin position="38"/>
        <end position="204"/>
    </location>
</feature>
<feature type="signal peptide" evidence="1">
    <location>
        <begin position="1"/>
        <end position="31"/>
    </location>
</feature>
<accession>A0AAU7CP81</accession>
<evidence type="ECO:0000256" key="1">
    <source>
        <dbReference type="SAM" id="SignalP"/>
    </source>
</evidence>
<evidence type="ECO:0000313" key="3">
    <source>
        <dbReference type="EMBL" id="XBH07372.1"/>
    </source>
</evidence>
<keyword evidence="1" id="KW-0732">Signal</keyword>